<evidence type="ECO:0000259" key="1">
    <source>
        <dbReference type="PROSITE" id="PS50994"/>
    </source>
</evidence>
<evidence type="ECO:0000313" key="3">
    <source>
        <dbReference type="Proteomes" id="UP000225706"/>
    </source>
</evidence>
<organism evidence="2 3">
    <name type="scientific">Stylophora pistillata</name>
    <name type="common">Smooth cauliflower coral</name>
    <dbReference type="NCBI Taxonomy" id="50429"/>
    <lineage>
        <taxon>Eukaryota</taxon>
        <taxon>Metazoa</taxon>
        <taxon>Cnidaria</taxon>
        <taxon>Anthozoa</taxon>
        <taxon>Hexacorallia</taxon>
        <taxon>Scleractinia</taxon>
        <taxon>Astrocoeniina</taxon>
        <taxon>Pocilloporidae</taxon>
        <taxon>Stylophora</taxon>
    </lineage>
</organism>
<dbReference type="PROSITE" id="PS50994">
    <property type="entry name" value="INTEGRASE"/>
    <property type="match status" value="1"/>
</dbReference>
<dbReference type="SUPFAM" id="SSF53098">
    <property type="entry name" value="Ribonuclease H-like"/>
    <property type="match status" value="1"/>
</dbReference>
<dbReference type="InterPro" id="IPR001584">
    <property type="entry name" value="Integrase_cat-core"/>
</dbReference>
<dbReference type="EMBL" id="LSMT01000038">
    <property type="protein sequence ID" value="PFX31283.1"/>
    <property type="molecule type" value="Genomic_DNA"/>
</dbReference>
<dbReference type="InterPro" id="IPR043128">
    <property type="entry name" value="Rev_trsase/Diguanyl_cyclase"/>
</dbReference>
<protein>
    <recommendedName>
        <fullName evidence="1">Integrase catalytic domain-containing protein</fullName>
    </recommendedName>
</protein>
<dbReference type="Gene3D" id="3.10.10.10">
    <property type="entry name" value="HIV Type 1 Reverse Transcriptase, subunit A, domain 1"/>
    <property type="match status" value="1"/>
</dbReference>
<dbReference type="OrthoDB" id="5984891at2759"/>
<dbReference type="GO" id="GO:0003676">
    <property type="term" value="F:nucleic acid binding"/>
    <property type="evidence" value="ECO:0007669"/>
    <property type="project" value="InterPro"/>
</dbReference>
<accession>A0A2B4SQD3</accession>
<feature type="domain" description="Integrase catalytic" evidence="1">
    <location>
        <begin position="789"/>
        <end position="978"/>
    </location>
</feature>
<dbReference type="GO" id="GO:0015074">
    <property type="term" value="P:DNA integration"/>
    <property type="evidence" value="ECO:0007669"/>
    <property type="project" value="InterPro"/>
</dbReference>
<dbReference type="Proteomes" id="UP000225706">
    <property type="component" value="Unassembled WGS sequence"/>
</dbReference>
<name>A0A2B4SQD3_STYPI</name>
<dbReference type="SUPFAM" id="SSF56672">
    <property type="entry name" value="DNA/RNA polymerases"/>
    <property type="match status" value="1"/>
</dbReference>
<dbReference type="STRING" id="50429.A0A2B4SQD3"/>
<dbReference type="InterPro" id="IPR012337">
    <property type="entry name" value="RNaseH-like_sf"/>
</dbReference>
<comment type="caution">
    <text evidence="2">The sequence shown here is derived from an EMBL/GenBank/DDBJ whole genome shotgun (WGS) entry which is preliminary data.</text>
</comment>
<dbReference type="Pfam" id="PF05380">
    <property type="entry name" value="Peptidase_A17"/>
    <property type="match status" value="2"/>
</dbReference>
<dbReference type="PANTHER" id="PTHR47331">
    <property type="entry name" value="PHD-TYPE DOMAIN-CONTAINING PROTEIN"/>
    <property type="match status" value="1"/>
</dbReference>
<keyword evidence="3" id="KW-1185">Reference proteome</keyword>
<dbReference type="InterPro" id="IPR043502">
    <property type="entry name" value="DNA/RNA_pol_sf"/>
</dbReference>
<reference evidence="3" key="1">
    <citation type="journal article" date="2017" name="bioRxiv">
        <title>Comparative analysis of the genomes of Stylophora pistillata and Acropora digitifera provides evidence for extensive differences between species of corals.</title>
        <authorList>
            <person name="Voolstra C.R."/>
            <person name="Li Y."/>
            <person name="Liew Y.J."/>
            <person name="Baumgarten S."/>
            <person name="Zoccola D."/>
            <person name="Flot J.-F."/>
            <person name="Tambutte S."/>
            <person name="Allemand D."/>
            <person name="Aranda M."/>
        </authorList>
    </citation>
    <scope>NUCLEOTIDE SEQUENCE [LARGE SCALE GENOMIC DNA]</scope>
</reference>
<proteinExistence type="predicted"/>
<dbReference type="AlphaFoldDB" id="A0A2B4SQD3"/>
<dbReference type="InterPro" id="IPR040676">
    <property type="entry name" value="DUF5641"/>
</dbReference>
<dbReference type="InterPro" id="IPR036397">
    <property type="entry name" value="RNaseH_sf"/>
</dbReference>
<gene>
    <name evidence="2" type="ORF">AWC38_SpisGene3906</name>
</gene>
<dbReference type="Gene3D" id="3.30.420.10">
    <property type="entry name" value="Ribonuclease H-like superfamily/Ribonuclease H"/>
    <property type="match status" value="1"/>
</dbReference>
<dbReference type="InterPro" id="IPR008042">
    <property type="entry name" value="Retrotrans_Pao"/>
</dbReference>
<dbReference type="Pfam" id="PF18701">
    <property type="entry name" value="DUF5641"/>
    <property type="match status" value="1"/>
</dbReference>
<dbReference type="Gene3D" id="3.30.70.270">
    <property type="match status" value="1"/>
</dbReference>
<sequence>MLGSSTTNVEIYPVTLAAVNGKFDMNIELTKVHKPQLLTLDNPKYENLLSKYSHLKGVKIEDNDTRPQIPIHVVLGASEYATIKTSTAQRVGKPGQPVAEKTLLGWTLMSPGREDVGSPALLTQSALTDYEQLCALDALGLADTYEKDQQAVYDEFKEQLERNPAGWYQTRLPWKGTHPTLPTNETGRIVEPAPDIPTGKEYYIPHKGVVRENAESTKLRIVYDASAREKDNQPSLNDCLHPGLPHQNRLWDILVRSRFYPVLLTGDLKKAFLQVRIKKEERDSLRFHWKPPSSSKTTILRFTRALFGMTYSPFLLGGVINKHLNTWESHHPKLIKEIRDGLYVDDLMTGGETVELTAVKKVITTEVFKDATFTVHKWHSNASELETTSDPSSEELSYAKQQLGGTKPSEGKLLGLPWNREEDTISVIIQSDQTETTKRGVLSHLAKIYDPLGLVSPVTLIGKQLYRDICDSKQPILSVTLHAFGDASTKGVSAAVYAVVHQDQGVTQQLISAKSRLAKKSLTIPRLELVAGHMAVNLVANVQAALSVQSYSTHCWLDSTVALYWIKGQGEYRQFVSNRVNKIQQHEYVSWHHVPTEDNPADLGSRGGNVVDNNLWNHGPTWLSDTAKWPPDIILEPTPETMTEAKVKREVLSVAVPKQDALHHVLINHPLPRGLRIGAWVWRFVHNCRGKPLKRSGPINTEEIQQQQLFWIKQAQQSALQLANFEEDKLQLNPQYNDQKVLECRGRIMGEYPIYLPDEHPFTAKLVFNAHLSTLHGGVGLTMAKIREKYWVPRLRRLVKKLRGVDFSRPIRYTSRAKTESKAYLVLYACSLTRALHLDLSKSLETSGFISSLKRFIARRGRPEMIYSDNGSTFKAADKWLLQVQKDERFHEILAGLAIKWRFNLSRAPCWGGQFERLIGLFKGAFYKTIGNGTFRWPELEEVVLDVEVALNNRPLSYLEDDIQLPVLTPNSMLSINPNYLPELQAHHEPEDDLRKRAKFLLKCKDFMWKRWTAEYMRSLRESHRRVGEKQTPHPNIGDVVIIRGDSKNRNQWKLAIVIDFIRGKNSIVRAAKLKVGKDHLERATQHLYPLELACTQWPSSSTLNPICPRVPGKATKGCC</sequence>
<evidence type="ECO:0000313" key="2">
    <source>
        <dbReference type="EMBL" id="PFX31283.1"/>
    </source>
</evidence>